<name>A0A1D8GDB6_9FIRM</name>
<feature type="domain" description="B12-binding N-terminal" evidence="5">
    <location>
        <begin position="1"/>
        <end position="89"/>
    </location>
</feature>
<dbReference type="PROSITE" id="PS51332">
    <property type="entry name" value="B12_BINDING"/>
    <property type="match status" value="1"/>
</dbReference>
<organism evidence="6 7">
    <name type="scientific">Geosporobacter ferrireducens</name>
    <dbReference type="NCBI Taxonomy" id="1424294"/>
    <lineage>
        <taxon>Bacteria</taxon>
        <taxon>Bacillati</taxon>
        <taxon>Bacillota</taxon>
        <taxon>Clostridia</taxon>
        <taxon>Peptostreptococcales</taxon>
        <taxon>Thermotaleaceae</taxon>
        <taxon>Geosporobacter</taxon>
    </lineage>
</organism>
<dbReference type="AlphaFoldDB" id="A0A1D8GDB6"/>
<reference evidence="6 7" key="1">
    <citation type="submission" date="2016-09" db="EMBL/GenBank/DDBJ databases">
        <title>Genomic analysis reveals versatility of anaerobic energy metabolism of Geosporobacter ferrireducens IRF9 of phylum Firmicutes.</title>
        <authorList>
            <person name="Kim S.-J."/>
        </authorList>
    </citation>
    <scope>NUCLEOTIDE SEQUENCE [LARGE SCALE GENOMIC DNA]</scope>
    <source>
        <strain evidence="6 7">IRF9</strain>
    </source>
</reference>
<keyword evidence="3" id="KW-0170">Cobalt</keyword>
<dbReference type="CDD" id="cd02070">
    <property type="entry name" value="corrinoid_protein_B12-BD"/>
    <property type="match status" value="1"/>
</dbReference>
<proteinExistence type="inferred from homology"/>
<dbReference type="PROSITE" id="PS51337">
    <property type="entry name" value="B12_BINDING_NTER"/>
    <property type="match status" value="1"/>
</dbReference>
<dbReference type="PANTHER" id="PTHR45833:SF1">
    <property type="entry name" value="METHIONINE SYNTHASE"/>
    <property type="match status" value="1"/>
</dbReference>
<dbReference type="EMBL" id="CP017269">
    <property type="protein sequence ID" value="AOT68891.1"/>
    <property type="molecule type" value="Genomic_DNA"/>
</dbReference>
<accession>A0A1D8GDB6</accession>
<dbReference type="SMART" id="SM01018">
    <property type="entry name" value="B12-binding_2"/>
    <property type="match status" value="1"/>
</dbReference>
<dbReference type="InterPro" id="IPR003759">
    <property type="entry name" value="Cbl-bd_cap"/>
</dbReference>
<dbReference type="GO" id="GO:0046872">
    <property type="term" value="F:metal ion binding"/>
    <property type="evidence" value="ECO:0007669"/>
    <property type="project" value="UniProtKB-KW"/>
</dbReference>
<dbReference type="InterPro" id="IPR050554">
    <property type="entry name" value="Met_Synthase/Corrinoid"/>
</dbReference>
<gene>
    <name evidence="6" type="ORF">Gferi_04560</name>
</gene>
<dbReference type="GO" id="GO:0032259">
    <property type="term" value="P:methylation"/>
    <property type="evidence" value="ECO:0007669"/>
    <property type="project" value="UniProtKB-KW"/>
</dbReference>
<keyword evidence="7" id="KW-1185">Reference proteome</keyword>
<keyword evidence="6" id="KW-0808">Transferase</keyword>
<dbReference type="RefSeq" id="WP_069974457.1">
    <property type="nucleotide sequence ID" value="NZ_CP017269.1"/>
</dbReference>
<evidence type="ECO:0000313" key="7">
    <source>
        <dbReference type="Proteomes" id="UP000095743"/>
    </source>
</evidence>
<dbReference type="Pfam" id="PF02310">
    <property type="entry name" value="B12-binding"/>
    <property type="match status" value="1"/>
</dbReference>
<dbReference type="GO" id="GO:0005829">
    <property type="term" value="C:cytosol"/>
    <property type="evidence" value="ECO:0007669"/>
    <property type="project" value="TreeGrafter"/>
</dbReference>
<feature type="domain" description="B12-binding" evidence="4">
    <location>
        <begin position="89"/>
        <end position="211"/>
    </location>
</feature>
<dbReference type="GO" id="GO:0008705">
    <property type="term" value="F:methionine synthase activity"/>
    <property type="evidence" value="ECO:0007669"/>
    <property type="project" value="TreeGrafter"/>
</dbReference>
<comment type="similarity">
    <text evidence="1">Belongs to the methylamine corrinoid protein family.</text>
</comment>
<dbReference type="InterPro" id="IPR036594">
    <property type="entry name" value="Meth_synthase_dom"/>
</dbReference>
<dbReference type="SUPFAM" id="SSF47644">
    <property type="entry name" value="Methionine synthase domain"/>
    <property type="match status" value="1"/>
</dbReference>
<evidence type="ECO:0000259" key="5">
    <source>
        <dbReference type="PROSITE" id="PS51337"/>
    </source>
</evidence>
<dbReference type="InterPro" id="IPR006158">
    <property type="entry name" value="Cobalamin-bd"/>
</dbReference>
<evidence type="ECO:0000256" key="1">
    <source>
        <dbReference type="ARBA" id="ARBA00010854"/>
    </source>
</evidence>
<evidence type="ECO:0000256" key="3">
    <source>
        <dbReference type="ARBA" id="ARBA00023285"/>
    </source>
</evidence>
<dbReference type="PANTHER" id="PTHR45833">
    <property type="entry name" value="METHIONINE SYNTHASE"/>
    <property type="match status" value="1"/>
</dbReference>
<dbReference type="InterPro" id="IPR036724">
    <property type="entry name" value="Cobalamin-bd_sf"/>
</dbReference>
<evidence type="ECO:0000259" key="4">
    <source>
        <dbReference type="PROSITE" id="PS51332"/>
    </source>
</evidence>
<dbReference type="Gene3D" id="1.10.1240.10">
    <property type="entry name" value="Methionine synthase domain"/>
    <property type="match status" value="1"/>
</dbReference>
<dbReference type="SUPFAM" id="SSF52242">
    <property type="entry name" value="Cobalamin (vitamin B12)-binding domain"/>
    <property type="match status" value="1"/>
</dbReference>
<dbReference type="GO" id="GO:0031419">
    <property type="term" value="F:cobalamin binding"/>
    <property type="evidence" value="ECO:0007669"/>
    <property type="project" value="InterPro"/>
</dbReference>
<dbReference type="STRING" id="1424294.Gferi_04560"/>
<protein>
    <submittedName>
        <fullName evidence="6">Methyltransferase</fullName>
    </submittedName>
</protein>
<dbReference type="GO" id="GO:0046653">
    <property type="term" value="P:tetrahydrofolate metabolic process"/>
    <property type="evidence" value="ECO:0007669"/>
    <property type="project" value="TreeGrafter"/>
</dbReference>
<keyword evidence="6" id="KW-0489">Methyltransferase</keyword>
<dbReference type="FunFam" id="3.40.50.280:FF:000003">
    <property type="entry name" value="Dimethylamine methyltransferase corrinoid protein"/>
    <property type="match status" value="1"/>
</dbReference>
<dbReference type="Gene3D" id="3.40.50.280">
    <property type="entry name" value="Cobalamin-binding domain"/>
    <property type="match status" value="1"/>
</dbReference>
<dbReference type="GO" id="GO:0050667">
    <property type="term" value="P:homocysteine metabolic process"/>
    <property type="evidence" value="ECO:0007669"/>
    <property type="project" value="TreeGrafter"/>
</dbReference>
<evidence type="ECO:0000313" key="6">
    <source>
        <dbReference type="EMBL" id="AOT68891.1"/>
    </source>
</evidence>
<dbReference type="KEGG" id="gfe:Gferi_04560"/>
<evidence type="ECO:0000256" key="2">
    <source>
        <dbReference type="ARBA" id="ARBA00022723"/>
    </source>
</evidence>
<keyword evidence="2" id="KW-0479">Metal-binding</keyword>
<dbReference type="Proteomes" id="UP000095743">
    <property type="component" value="Chromosome"/>
</dbReference>
<dbReference type="Pfam" id="PF02607">
    <property type="entry name" value="B12-binding_2"/>
    <property type="match status" value="1"/>
</dbReference>
<dbReference type="OrthoDB" id="9803687at2"/>
<sequence length="211" mass="22882">MEDMITRIKECVIEGDEDSVIMLIDQALDALVPVNRIMTEGLTEAMNVVGKQMECGDLFIPEVLMCAETMKAGMEYLKPKMGDAEMKTLGKIVIGTVAGDLHDIGKNLIKMMFEVSGFEVIDIGIDQGPDKFLEIYEKEKPDIIGLSALLTTTMVSMQETVELLRKNEVSAKIIVGGAPVTAEFAKTINADGYSDDAGGAISLCKKLLNIA</sequence>